<evidence type="ECO:0000313" key="1">
    <source>
        <dbReference type="EMBL" id="KAF6034155.1"/>
    </source>
</evidence>
<reference evidence="1" key="1">
    <citation type="submission" date="2020-06" db="EMBL/GenBank/DDBJ databases">
        <title>Draft genome of Bugula neritina, a colonial animal packing powerful symbionts and potential medicines.</title>
        <authorList>
            <person name="Rayko M."/>
        </authorList>
    </citation>
    <scope>NUCLEOTIDE SEQUENCE [LARGE SCALE GENOMIC DNA]</scope>
    <source>
        <strain evidence="1">Kwan_BN1</strain>
    </source>
</reference>
<proteinExistence type="predicted"/>
<comment type="caution">
    <text evidence="1">The sequence shown here is derived from an EMBL/GenBank/DDBJ whole genome shotgun (WGS) entry which is preliminary data.</text>
</comment>
<organism evidence="1 2">
    <name type="scientific">Bugula neritina</name>
    <name type="common">Brown bryozoan</name>
    <name type="synonym">Sertularia neritina</name>
    <dbReference type="NCBI Taxonomy" id="10212"/>
    <lineage>
        <taxon>Eukaryota</taxon>
        <taxon>Metazoa</taxon>
        <taxon>Spiralia</taxon>
        <taxon>Lophotrochozoa</taxon>
        <taxon>Bryozoa</taxon>
        <taxon>Gymnolaemata</taxon>
        <taxon>Cheilostomatida</taxon>
        <taxon>Flustrina</taxon>
        <taxon>Buguloidea</taxon>
        <taxon>Bugulidae</taxon>
        <taxon>Bugula</taxon>
    </lineage>
</organism>
<dbReference type="AlphaFoldDB" id="A0A7J7K7K4"/>
<keyword evidence="2" id="KW-1185">Reference proteome</keyword>
<sequence length="265" mass="29269">MFTSRNSVLAADPPLYLPTIIATSDSFPALSEQLPISYNMKLNVHLYQSLDIRILLTDIGNSSCEEVYMLVYRTKLCIDRQNVTIDLSDHDSDSLTITIETDVAYTGVGMLVEISGVLKKDQVDMCGATRIVVYPSATTTFYNISGPGYPFTNSHTVASCQMQLGGYDLALISVHQAQGLRDCDDTQLIVGDKTITCANTQNAETFEFWGPLSTTLTYSQNIVSPQSSFVIRYQPLVFIDICQPGVYKNITQLPAHIRSPRTAVQ</sequence>
<accession>A0A7J7K7K4</accession>
<protein>
    <submittedName>
        <fullName evidence="1">Uncharacterized protein</fullName>
    </submittedName>
</protein>
<dbReference type="Proteomes" id="UP000593567">
    <property type="component" value="Unassembled WGS sequence"/>
</dbReference>
<evidence type="ECO:0000313" key="2">
    <source>
        <dbReference type="Proteomes" id="UP000593567"/>
    </source>
</evidence>
<gene>
    <name evidence="1" type="ORF">EB796_007538</name>
</gene>
<dbReference type="EMBL" id="VXIV02001142">
    <property type="protein sequence ID" value="KAF6034155.1"/>
    <property type="molecule type" value="Genomic_DNA"/>
</dbReference>
<name>A0A7J7K7K4_BUGNE</name>